<evidence type="ECO:0000256" key="2">
    <source>
        <dbReference type="ARBA" id="ARBA00022457"/>
    </source>
</evidence>
<dbReference type="RefSeq" id="WP_011731809.1">
    <property type="nucleotide sequence ID" value="NZ_AACCWR020000015.1"/>
</dbReference>
<dbReference type="PROSITE" id="PS50173">
    <property type="entry name" value="UMUC"/>
    <property type="match status" value="1"/>
</dbReference>
<evidence type="ECO:0000313" key="5">
    <source>
        <dbReference type="Proteomes" id="UP000535509"/>
    </source>
</evidence>
<sequence length="380" mass="43039">MFLHIDLDCFFVSASRTVNPDLNGKVVAVAGGNKTDIFGDFIESGIIVSASYEARRLGIGCTMHSSIARKIYPNIIILPTNFNLYKTLSNNLFKLLLDYTDEIEKYSIDEFFLNLKGTKFENDPLNFAKILQNRIKNELKLPSSIGISETKFIAKFATNLAKPSKIKIINDISEIQNYEIKMFPGVGASAENFLKSHGVIYIKDVFNAQKIFAKLGKNGLILYSRICGKSRDQIHKNRPRKSLCIARTFKEIRDRNIIEKRLMVLCRYVSFEVFMLGVNPTKFELKIKYKNNRNINASVTKHSIFTQKLLETSIKELFLKHDKTSDFAITYLSVGVGGLNEKAQMSLFDIQNKKDKAISDTLAKIRLKYGVNAIKSGGEI</sequence>
<dbReference type="OMA" id="ITVKIRY"/>
<dbReference type="GO" id="GO:0005829">
    <property type="term" value="C:cytosol"/>
    <property type="evidence" value="ECO:0007669"/>
    <property type="project" value="TreeGrafter"/>
</dbReference>
<dbReference type="Proteomes" id="UP000535509">
    <property type="component" value="Unassembled WGS sequence"/>
</dbReference>
<evidence type="ECO:0000256" key="3">
    <source>
        <dbReference type="ARBA" id="ARBA00022932"/>
    </source>
</evidence>
<dbReference type="GO" id="GO:0042276">
    <property type="term" value="P:error-prone translesion synthesis"/>
    <property type="evidence" value="ECO:0007669"/>
    <property type="project" value="TreeGrafter"/>
</dbReference>
<dbReference type="InterPro" id="IPR022880">
    <property type="entry name" value="DNApol_IV"/>
</dbReference>
<evidence type="ECO:0000313" key="4">
    <source>
        <dbReference type="EMBL" id="EAI8858465.1"/>
    </source>
</evidence>
<dbReference type="PANTHER" id="PTHR11076">
    <property type="entry name" value="DNA REPAIR POLYMERASE UMUC / TRANSFERASE FAMILY MEMBER"/>
    <property type="match status" value="1"/>
</dbReference>
<organism evidence="4 5">
    <name type="scientific">Campylobacter fetus</name>
    <dbReference type="NCBI Taxonomy" id="196"/>
    <lineage>
        <taxon>Bacteria</taxon>
        <taxon>Pseudomonadati</taxon>
        <taxon>Campylobacterota</taxon>
        <taxon>Epsilonproteobacteria</taxon>
        <taxon>Campylobacterales</taxon>
        <taxon>Campylobacteraceae</taxon>
        <taxon>Campylobacter</taxon>
    </lineage>
</organism>
<dbReference type="InterPro" id="IPR017961">
    <property type="entry name" value="DNA_pol_Y-fam_little_finger"/>
</dbReference>
<keyword evidence="3" id="KW-0239">DNA-directed DNA polymerase</keyword>
<dbReference type="CDD" id="cd03586">
    <property type="entry name" value="PolY_Pol_IV_kappa"/>
    <property type="match status" value="1"/>
</dbReference>
<gene>
    <name evidence="4" type="ORF">CX802_01200</name>
</gene>
<keyword evidence="3" id="KW-0808">Transferase</keyword>
<dbReference type="PANTHER" id="PTHR11076:SF33">
    <property type="entry name" value="DNA POLYMERASE KAPPA"/>
    <property type="match status" value="1"/>
</dbReference>
<dbReference type="SUPFAM" id="SSF56672">
    <property type="entry name" value="DNA/RNA polymerases"/>
    <property type="match status" value="1"/>
</dbReference>
<dbReference type="InterPro" id="IPR043128">
    <property type="entry name" value="Rev_trsase/Diguanyl_cyclase"/>
</dbReference>
<keyword evidence="3" id="KW-0548">Nucleotidyltransferase</keyword>
<name>A0A5L4IDR2_CAMFE</name>
<dbReference type="InterPro" id="IPR043502">
    <property type="entry name" value="DNA/RNA_pol_sf"/>
</dbReference>
<protein>
    <submittedName>
        <fullName evidence="4">DNA polymerase IV</fullName>
    </submittedName>
</protein>
<dbReference type="Pfam" id="PF11799">
    <property type="entry name" value="IMS_C"/>
    <property type="match status" value="1"/>
</dbReference>
<dbReference type="GO" id="GO:0003887">
    <property type="term" value="F:DNA-directed DNA polymerase activity"/>
    <property type="evidence" value="ECO:0007669"/>
    <property type="project" value="UniProtKB-KW"/>
</dbReference>
<dbReference type="GO" id="GO:0009432">
    <property type="term" value="P:SOS response"/>
    <property type="evidence" value="ECO:0007669"/>
    <property type="project" value="TreeGrafter"/>
</dbReference>
<accession>A0A5L4IDR2</accession>
<proteinExistence type="inferred from homology"/>
<dbReference type="Gene3D" id="3.30.70.270">
    <property type="match status" value="1"/>
</dbReference>
<dbReference type="Gene3D" id="3.40.1170.60">
    <property type="match status" value="1"/>
</dbReference>
<reference evidence="4 5" key="1">
    <citation type="submission" date="2018-06" db="EMBL/GenBank/DDBJ databases">
        <authorList>
            <consortium name="PulseNet: The National Subtyping Network for Foodborne Disease Surveillance"/>
            <person name="Tarr C.L."/>
            <person name="Trees E."/>
            <person name="Katz L.S."/>
            <person name="Carleton-Romer H.A."/>
            <person name="Stroika S."/>
            <person name="Kucerova Z."/>
            <person name="Roache K.F."/>
            <person name="Sabol A.L."/>
            <person name="Besser J."/>
            <person name="Gerner-Smidt P."/>
        </authorList>
    </citation>
    <scope>NUCLEOTIDE SEQUENCE [LARGE SCALE GENOMIC DNA]</scope>
    <source>
        <strain evidence="4 5">PNUSAC001503</strain>
    </source>
</reference>
<dbReference type="SUPFAM" id="SSF100879">
    <property type="entry name" value="Lesion bypass DNA polymerase (Y-family), little finger domain"/>
    <property type="match status" value="1"/>
</dbReference>
<dbReference type="AlphaFoldDB" id="A0A5L4IDR2"/>
<comment type="similarity">
    <text evidence="1">Belongs to the DNA polymerase type-Y family.</text>
</comment>
<dbReference type="EMBL" id="AABTCC010000002">
    <property type="protein sequence ID" value="EAI8858465.1"/>
    <property type="molecule type" value="Genomic_DNA"/>
</dbReference>
<keyword evidence="2" id="KW-0515">Mutator protein</keyword>
<keyword evidence="5" id="KW-1185">Reference proteome</keyword>
<dbReference type="GO" id="GO:0006281">
    <property type="term" value="P:DNA repair"/>
    <property type="evidence" value="ECO:0007669"/>
    <property type="project" value="InterPro"/>
</dbReference>
<dbReference type="Gene3D" id="3.30.1490.100">
    <property type="entry name" value="DNA polymerase, Y-family, little finger domain"/>
    <property type="match status" value="1"/>
</dbReference>
<dbReference type="GO" id="GO:0003684">
    <property type="term" value="F:damaged DNA binding"/>
    <property type="evidence" value="ECO:0007669"/>
    <property type="project" value="InterPro"/>
</dbReference>
<dbReference type="InterPro" id="IPR050116">
    <property type="entry name" value="DNA_polymerase-Y"/>
</dbReference>
<dbReference type="Pfam" id="PF00817">
    <property type="entry name" value="IMS"/>
    <property type="match status" value="1"/>
</dbReference>
<comment type="caution">
    <text evidence="4">The sequence shown here is derived from an EMBL/GenBank/DDBJ whole genome shotgun (WGS) entry which is preliminary data.</text>
</comment>
<dbReference type="GeneID" id="61064263"/>
<evidence type="ECO:0000256" key="1">
    <source>
        <dbReference type="ARBA" id="ARBA00010945"/>
    </source>
</evidence>
<dbReference type="InterPro" id="IPR036775">
    <property type="entry name" value="DNA_pol_Y-fam_lit_finger_sf"/>
</dbReference>
<dbReference type="InterPro" id="IPR001126">
    <property type="entry name" value="UmuC"/>
</dbReference>